<sequence>MQAWRLTAANEPLELMEVPDPVAGPNEVVIDVKAAGICHTDVGYLDGTLTSILGFTPITLGHEIAGVVAQLGDGVTGLSVGQRVAVPATIQGPGTGTDGGFADKVKALDYQVIPVPDGVEWEQAAPATDAGMTSYHALKLGGVQPGTKLGIIGAGGLGSLAIQFAKALGAKIHVAEVNRAAWDRISGLGVDGLAENIRDFADENLDVIVDYAGFDTTTDDAIETVAFRGTVVQVGMGTERTNISTTTMILKQLRYLGSNGGTNEDCAEVLDLIARGTVSSRVETIGFDEIYESIQRFERGDTKGRLVALRS</sequence>
<dbReference type="SUPFAM" id="SSF50129">
    <property type="entry name" value="GroES-like"/>
    <property type="match status" value="1"/>
</dbReference>
<keyword evidence="4 9" id="KW-0479">Metal-binding</keyword>
<dbReference type="PANTHER" id="PTHR42940:SF8">
    <property type="entry name" value="VACUOLAR PROTEIN SORTING-ASSOCIATED PROTEIN 11"/>
    <property type="match status" value="1"/>
</dbReference>
<dbReference type="InterPro" id="IPR036291">
    <property type="entry name" value="NAD(P)-bd_dom_sf"/>
</dbReference>
<keyword evidence="12" id="KW-1185">Reference proteome</keyword>
<dbReference type="SUPFAM" id="SSF51735">
    <property type="entry name" value="NAD(P)-binding Rossmann-fold domains"/>
    <property type="match status" value="1"/>
</dbReference>
<dbReference type="RefSeq" id="WP_237825616.1">
    <property type="nucleotide sequence ID" value="NZ_JAKLTQ010000020.1"/>
</dbReference>
<evidence type="ECO:0000256" key="1">
    <source>
        <dbReference type="ARBA" id="ARBA00001947"/>
    </source>
</evidence>
<comment type="caution">
    <text evidence="11">The sequence shown here is derived from an EMBL/GenBank/DDBJ whole genome shotgun (WGS) entry which is preliminary data.</text>
</comment>
<dbReference type="InterPro" id="IPR011032">
    <property type="entry name" value="GroES-like_sf"/>
</dbReference>
<dbReference type="InterPro" id="IPR013149">
    <property type="entry name" value="ADH-like_C"/>
</dbReference>
<comment type="similarity">
    <text evidence="2 9">Belongs to the zinc-containing alcohol dehydrogenase family.</text>
</comment>
<evidence type="ECO:0000256" key="4">
    <source>
        <dbReference type="ARBA" id="ARBA00022723"/>
    </source>
</evidence>
<comment type="catalytic activity">
    <reaction evidence="8">
        <text>a primary alcohol + NAD(+) = an aldehyde + NADH + H(+)</text>
        <dbReference type="Rhea" id="RHEA:10736"/>
        <dbReference type="ChEBI" id="CHEBI:15378"/>
        <dbReference type="ChEBI" id="CHEBI:15734"/>
        <dbReference type="ChEBI" id="CHEBI:17478"/>
        <dbReference type="ChEBI" id="CHEBI:57540"/>
        <dbReference type="ChEBI" id="CHEBI:57945"/>
        <dbReference type="EC" id="1.1.1.1"/>
    </reaction>
</comment>
<dbReference type="EC" id="1.1.1.1" evidence="3"/>
<evidence type="ECO:0000313" key="12">
    <source>
        <dbReference type="Proteomes" id="UP001165368"/>
    </source>
</evidence>
<evidence type="ECO:0000256" key="3">
    <source>
        <dbReference type="ARBA" id="ARBA00013190"/>
    </source>
</evidence>
<dbReference type="InterPro" id="IPR020843">
    <property type="entry name" value="ER"/>
</dbReference>
<accession>A0ABS9LBS8</accession>
<comment type="catalytic activity">
    <reaction evidence="7">
        <text>a secondary alcohol + NAD(+) = a ketone + NADH + H(+)</text>
        <dbReference type="Rhea" id="RHEA:10740"/>
        <dbReference type="ChEBI" id="CHEBI:15378"/>
        <dbReference type="ChEBI" id="CHEBI:17087"/>
        <dbReference type="ChEBI" id="CHEBI:35681"/>
        <dbReference type="ChEBI" id="CHEBI:57540"/>
        <dbReference type="ChEBI" id="CHEBI:57945"/>
        <dbReference type="EC" id="1.1.1.1"/>
    </reaction>
</comment>
<dbReference type="Pfam" id="PF08240">
    <property type="entry name" value="ADH_N"/>
    <property type="match status" value="1"/>
</dbReference>
<name>A0ABS9LBS8_9MICC</name>
<dbReference type="PROSITE" id="PS00059">
    <property type="entry name" value="ADH_ZINC"/>
    <property type="match status" value="1"/>
</dbReference>
<evidence type="ECO:0000256" key="7">
    <source>
        <dbReference type="ARBA" id="ARBA00049164"/>
    </source>
</evidence>
<keyword evidence="5 9" id="KW-0862">Zinc</keyword>
<evidence type="ECO:0000259" key="10">
    <source>
        <dbReference type="SMART" id="SM00829"/>
    </source>
</evidence>
<dbReference type="Gene3D" id="3.90.180.10">
    <property type="entry name" value="Medium-chain alcohol dehydrogenases, catalytic domain"/>
    <property type="match status" value="2"/>
</dbReference>
<dbReference type="InterPro" id="IPR013154">
    <property type="entry name" value="ADH-like_N"/>
</dbReference>
<dbReference type="Gene3D" id="3.40.50.720">
    <property type="entry name" value="NAD(P)-binding Rossmann-like Domain"/>
    <property type="match status" value="1"/>
</dbReference>
<dbReference type="EMBL" id="JAKLTQ010000020">
    <property type="protein sequence ID" value="MCG2624120.1"/>
    <property type="molecule type" value="Genomic_DNA"/>
</dbReference>
<feature type="domain" description="Enoyl reductase (ER)" evidence="10">
    <location>
        <begin position="8"/>
        <end position="308"/>
    </location>
</feature>
<dbReference type="InterPro" id="IPR002328">
    <property type="entry name" value="ADH_Zn_CS"/>
</dbReference>
<evidence type="ECO:0000256" key="2">
    <source>
        <dbReference type="ARBA" id="ARBA00008072"/>
    </source>
</evidence>
<dbReference type="Pfam" id="PF00107">
    <property type="entry name" value="ADH_zinc_N"/>
    <property type="match status" value="1"/>
</dbReference>
<keyword evidence="6" id="KW-0560">Oxidoreductase</keyword>
<evidence type="ECO:0000256" key="8">
    <source>
        <dbReference type="ARBA" id="ARBA00049243"/>
    </source>
</evidence>
<evidence type="ECO:0000313" key="11">
    <source>
        <dbReference type="EMBL" id="MCG2624120.1"/>
    </source>
</evidence>
<dbReference type="PANTHER" id="PTHR42940">
    <property type="entry name" value="ALCOHOL DEHYDROGENASE 1-RELATED"/>
    <property type="match status" value="1"/>
</dbReference>
<evidence type="ECO:0000256" key="6">
    <source>
        <dbReference type="ARBA" id="ARBA00023002"/>
    </source>
</evidence>
<comment type="cofactor">
    <cofactor evidence="1 9">
        <name>Zn(2+)</name>
        <dbReference type="ChEBI" id="CHEBI:29105"/>
    </cofactor>
</comment>
<organism evidence="11 12">
    <name type="scientific">Arthrobacter hankyongi</name>
    <dbReference type="NCBI Taxonomy" id="2904801"/>
    <lineage>
        <taxon>Bacteria</taxon>
        <taxon>Bacillati</taxon>
        <taxon>Actinomycetota</taxon>
        <taxon>Actinomycetes</taxon>
        <taxon>Micrococcales</taxon>
        <taxon>Micrococcaceae</taxon>
        <taxon>Arthrobacter</taxon>
    </lineage>
</organism>
<dbReference type="CDD" id="cd08254">
    <property type="entry name" value="hydroxyacyl_CoA_DH"/>
    <property type="match status" value="1"/>
</dbReference>
<gene>
    <name evidence="11" type="ORF">LVY72_19725</name>
</gene>
<evidence type="ECO:0000256" key="5">
    <source>
        <dbReference type="ARBA" id="ARBA00022833"/>
    </source>
</evidence>
<dbReference type="SMART" id="SM00829">
    <property type="entry name" value="PKS_ER"/>
    <property type="match status" value="1"/>
</dbReference>
<proteinExistence type="inferred from homology"/>
<evidence type="ECO:0000256" key="9">
    <source>
        <dbReference type="RuleBase" id="RU361277"/>
    </source>
</evidence>
<dbReference type="Proteomes" id="UP001165368">
    <property type="component" value="Unassembled WGS sequence"/>
</dbReference>
<reference evidence="11" key="1">
    <citation type="submission" date="2022-01" db="EMBL/GenBank/DDBJ databases">
        <authorList>
            <person name="Jo J.-H."/>
            <person name="Im W.-T."/>
        </authorList>
    </citation>
    <scope>NUCLEOTIDE SEQUENCE</scope>
    <source>
        <strain evidence="11">I2-34</strain>
    </source>
</reference>
<protein>
    <recommendedName>
        <fullName evidence="3">alcohol dehydrogenase</fullName>
        <ecNumber evidence="3">1.1.1.1</ecNumber>
    </recommendedName>
</protein>